<comment type="subcellular location">
    <subcellularLocation>
        <location evidence="1 4">Bacterial flagellum basal body</location>
    </subcellularLocation>
</comment>
<dbReference type="SUPFAM" id="SSF117143">
    <property type="entry name" value="Flagellar hook protein flgE"/>
    <property type="match status" value="1"/>
</dbReference>
<evidence type="ECO:0000256" key="4">
    <source>
        <dbReference type="RuleBase" id="RU362116"/>
    </source>
</evidence>
<evidence type="ECO:0000256" key="3">
    <source>
        <dbReference type="ARBA" id="ARBA00023143"/>
    </source>
</evidence>
<dbReference type="InterPro" id="IPR020013">
    <property type="entry name" value="Flagellar_FlgE/F/G"/>
</dbReference>
<dbReference type="Pfam" id="PF22692">
    <property type="entry name" value="LlgE_F_G_D1"/>
    <property type="match status" value="1"/>
</dbReference>
<evidence type="ECO:0000259" key="6">
    <source>
        <dbReference type="Pfam" id="PF06429"/>
    </source>
</evidence>
<dbReference type="Proteomes" id="UP000441102">
    <property type="component" value="Unassembled WGS sequence"/>
</dbReference>
<evidence type="ECO:0000259" key="7">
    <source>
        <dbReference type="Pfam" id="PF22692"/>
    </source>
</evidence>
<dbReference type="InterPro" id="IPR053967">
    <property type="entry name" value="LlgE_F_G-like_D1"/>
</dbReference>
<dbReference type="InterPro" id="IPR012836">
    <property type="entry name" value="FlgF"/>
</dbReference>
<dbReference type="NCBIfam" id="NF009282">
    <property type="entry name" value="PRK12642.1"/>
    <property type="match status" value="1"/>
</dbReference>
<accession>A0A011V4W9</accession>
<evidence type="ECO:0000256" key="1">
    <source>
        <dbReference type="ARBA" id="ARBA00004117"/>
    </source>
</evidence>
<evidence type="ECO:0000259" key="5">
    <source>
        <dbReference type="Pfam" id="PF00460"/>
    </source>
</evidence>
<dbReference type="GO" id="GO:0071978">
    <property type="term" value="P:bacterial-type flagellum-dependent swarming motility"/>
    <property type="evidence" value="ECO:0007669"/>
    <property type="project" value="TreeGrafter"/>
</dbReference>
<dbReference type="GO" id="GO:0030694">
    <property type="term" value="C:bacterial-type flagellum basal body, rod"/>
    <property type="evidence" value="ECO:0007669"/>
    <property type="project" value="UniProtKB-UniRule"/>
</dbReference>
<feature type="domain" description="Flagellar hook protein FlgE/F/G-like D1" evidence="7">
    <location>
        <begin position="81"/>
        <end position="146"/>
    </location>
</feature>
<protein>
    <recommendedName>
        <fullName evidence="4">Flagellar basal-body rod protein FlgF</fullName>
    </recommendedName>
</protein>
<keyword evidence="3 4" id="KW-0975">Bacterial flagellum</keyword>
<dbReference type="PANTHER" id="PTHR30435:SF19">
    <property type="entry name" value="FLAGELLAR BASAL-BODY ROD PROTEIN FLGG"/>
    <property type="match status" value="1"/>
</dbReference>
<evidence type="ECO:0000256" key="2">
    <source>
        <dbReference type="ARBA" id="ARBA00009677"/>
    </source>
</evidence>
<comment type="similarity">
    <text evidence="2 4">Belongs to the flagella basal body rod proteins family.</text>
</comment>
<comment type="subunit">
    <text evidence="4">The basal body constitutes a major portion of the flagellar organelle and consists of five rings (E,L,P,S, and M) mounted on a central rod. The rod consists of about 26 subunits of FlgG in the distal portion, and FlgB, FlgC and FlgF are thought to build up the proximal portion of the rod with about 6 subunits each.</text>
</comment>
<dbReference type="Pfam" id="PF00460">
    <property type="entry name" value="Flg_bb_rod"/>
    <property type="match status" value="1"/>
</dbReference>
<proteinExistence type="inferred from homology"/>
<dbReference type="EMBL" id="WBWX01000005">
    <property type="protein sequence ID" value="KAB2796308.1"/>
    <property type="molecule type" value="Genomic_DNA"/>
</dbReference>
<gene>
    <name evidence="8" type="primary">flgF</name>
    <name evidence="8" type="ORF">F9L06_16315</name>
</gene>
<feature type="domain" description="Flagellar basal body rod protein N-terminal" evidence="5">
    <location>
        <begin position="6"/>
        <end position="36"/>
    </location>
</feature>
<keyword evidence="8" id="KW-0282">Flagellum</keyword>
<dbReference type="PANTHER" id="PTHR30435">
    <property type="entry name" value="FLAGELLAR PROTEIN"/>
    <property type="match status" value="1"/>
</dbReference>
<dbReference type="AlphaFoldDB" id="A0A011V4W9"/>
<dbReference type="InterPro" id="IPR037925">
    <property type="entry name" value="FlgE/F/G-like"/>
</dbReference>
<dbReference type="NCBIfam" id="TIGR02490">
    <property type="entry name" value="flgF"/>
    <property type="match status" value="1"/>
</dbReference>
<dbReference type="InterPro" id="IPR010930">
    <property type="entry name" value="Flg_bb/hook_C_dom"/>
</dbReference>
<reference evidence="8 9" key="1">
    <citation type="submission" date="2019-09" db="EMBL/GenBank/DDBJ databases">
        <title>Taxonomic organization of the family Brucellaceae based on a phylogenomic approach.</title>
        <authorList>
            <person name="Leclercq S."/>
            <person name="Cloeckaert A."/>
            <person name="Zygmunt M.S."/>
        </authorList>
    </citation>
    <scope>NUCLEOTIDE SEQUENCE [LARGE SCALE GENOMIC DNA]</scope>
    <source>
        <strain evidence="8 9">CCUG 34461</strain>
    </source>
</reference>
<organism evidence="8 9">
    <name type="scientific">Brucella anthropi</name>
    <name type="common">Ochrobactrum anthropi</name>
    <dbReference type="NCBI Taxonomy" id="529"/>
    <lineage>
        <taxon>Bacteria</taxon>
        <taxon>Pseudomonadati</taxon>
        <taxon>Pseudomonadota</taxon>
        <taxon>Alphaproteobacteria</taxon>
        <taxon>Hyphomicrobiales</taxon>
        <taxon>Brucellaceae</taxon>
        <taxon>Brucella/Ochrobactrum group</taxon>
        <taxon>Brucella</taxon>
    </lineage>
</organism>
<sequence length="243" mass="25389">MQNNSIYVGLSSLITLERRMDAIAHNVANVSTVGFRGEGTKFDTIVSNKASDDVSFATAGKSFIRTEAGPMIKTDNPLDVAVKGDVWMSISTPQGQIYTRDGRMNMLPTGDLVSITGHPVLDVGGAPIVLNPGGGAPKISSDGAIYQNGTQIGAIGLYTIPADADLTYAGTSGVIPNKPAQPVADDNSVGVVQGMIEGSNVDAMTEMTRLISVSRAFEQVNNLLSQQESTVSEAIKTLGSRNG</sequence>
<dbReference type="InterPro" id="IPR001444">
    <property type="entry name" value="Flag_bb_rod_N"/>
</dbReference>
<evidence type="ECO:0000313" key="9">
    <source>
        <dbReference type="Proteomes" id="UP000441102"/>
    </source>
</evidence>
<dbReference type="RefSeq" id="WP_029929835.1">
    <property type="nucleotide sequence ID" value="NZ_CP044971.1"/>
</dbReference>
<dbReference type="Pfam" id="PF06429">
    <property type="entry name" value="Flg_bbr_C"/>
    <property type="match status" value="1"/>
</dbReference>
<evidence type="ECO:0000313" key="8">
    <source>
        <dbReference type="EMBL" id="KAB2796308.1"/>
    </source>
</evidence>
<name>A0A011V4W9_BRUAN</name>
<keyword evidence="8" id="KW-0966">Cell projection</keyword>
<dbReference type="NCBIfam" id="TIGR03506">
    <property type="entry name" value="FlgEFG_subfam"/>
    <property type="match status" value="1"/>
</dbReference>
<feature type="domain" description="Flagellar basal-body/hook protein C-terminal" evidence="6">
    <location>
        <begin position="192"/>
        <end position="234"/>
    </location>
</feature>
<keyword evidence="8" id="KW-0969">Cilium</keyword>
<comment type="caution">
    <text evidence="8">The sequence shown here is derived from an EMBL/GenBank/DDBJ whole genome shotgun (WGS) entry which is preliminary data.</text>
</comment>